<keyword evidence="4" id="KW-0862">Zinc</keyword>
<keyword evidence="2 5" id="KW-0371">Homeobox</keyword>
<dbReference type="PROSITE" id="PS50157">
    <property type="entry name" value="ZINC_FINGER_C2H2_2"/>
    <property type="match status" value="1"/>
</dbReference>
<dbReference type="InterPro" id="IPR050224">
    <property type="entry name" value="TALE_homeobox"/>
</dbReference>
<feature type="domain" description="C2H2-type" evidence="8">
    <location>
        <begin position="411"/>
        <end position="434"/>
    </location>
</feature>
<evidence type="ECO:0000256" key="3">
    <source>
        <dbReference type="ARBA" id="ARBA00023242"/>
    </source>
</evidence>
<dbReference type="Gene3D" id="1.10.10.60">
    <property type="entry name" value="Homeodomain-like"/>
    <property type="match status" value="1"/>
</dbReference>
<protein>
    <recommendedName>
        <fullName evidence="11">Homeobox and C2H2 transcription factor</fullName>
    </recommendedName>
</protein>
<evidence type="ECO:0000313" key="10">
    <source>
        <dbReference type="Proteomes" id="UP000662466"/>
    </source>
</evidence>
<feature type="DNA-binding region" description="Homeobox" evidence="5">
    <location>
        <begin position="216"/>
        <end position="278"/>
    </location>
</feature>
<proteinExistence type="predicted"/>
<dbReference type="GO" id="GO:0006355">
    <property type="term" value="P:regulation of DNA-templated transcription"/>
    <property type="evidence" value="ECO:0007669"/>
    <property type="project" value="InterPro"/>
</dbReference>
<feature type="domain" description="Homeobox" evidence="7">
    <location>
        <begin position="214"/>
        <end position="277"/>
    </location>
</feature>
<dbReference type="SMART" id="SM00389">
    <property type="entry name" value="HOX"/>
    <property type="match status" value="1"/>
</dbReference>
<dbReference type="InterPro" id="IPR008422">
    <property type="entry name" value="KN_HD"/>
</dbReference>
<feature type="compositionally biased region" description="Low complexity" evidence="6">
    <location>
        <begin position="356"/>
        <end position="387"/>
    </location>
</feature>
<evidence type="ECO:0000259" key="7">
    <source>
        <dbReference type="PROSITE" id="PS50071"/>
    </source>
</evidence>
<evidence type="ECO:0000256" key="4">
    <source>
        <dbReference type="PROSITE-ProRule" id="PRU00042"/>
    </source>
</evidence>
<keyword evidence="4" id="KW-0479">Metal-binding</keyword>
<sequence length="593" mass="66834">MSSHLSSHPAPNPAENDAWLNADDTVDATSFSNYLQSDSMLDMDRLDDMYYLSSESANDEWRSWLNPNGPETPELFPSPAREDPGVFQAATATATEDIRSEMPTQTCATASQSISNVAQWLDGAYCPPQPCSYCRKHRLQCLIIRTTPANPNPVTSCSSCVALFRECSLARGEKRQPSRFETLSPVMGHLHGVTELEEDGGDQAESSIPAINCADKQKESKQFVRRGVRILREWFRDHHDFPYPSEDEKARLVHETGFSRKRLSTWFANARRRRKERIETLPAAQICRSGSPMPASRLNLMTPMERWQNSPPEEEPVPESVIMNAIASCEVAPASEHEAAIFDSFLNLEETSSHLGSSVSSIGSRHSSSTSISSAWSHHSGESSLPFPLHPPRPRARRRTRPRGSMNEGQYQCTFCTQSFKKKHDWLRHERSVHLQLDAWICTPDVNDVRPGGSPSECRFCDHGQPSVDHWNDHEFEICAQKPVADRSFSRKDYLWQHLRKFHGCIKLPIENLDLWRSAGSDVRSRCGFCNASLPTWTARGDHLADHFKQGCRMHQWVGDWGLDPYMLGSLQNAILPSERVMEATEDLSLSAG</sequence>
<dbReference type="GO" id="GO:0008270">
    <property type="term" value="F:zinc ion binding"/>
    <property type="evidence" value="ECO:0007669"/>
    <property type="project" value="UniProtKB-KW"/>
</dbReference>
<dbReference type="Proteomes" id="UP000662466">
    <property type="component" value="Unassembled WGS sequence"/>
</dbReference>
<feature type="region of interest" description="Disordered" evidence="6">
    <location>
        <begin position="356"/>
        <end position="407"/>
    </location>
</feature>
<dbReference type="Gene3D" id="3.30.160.60">
    <property type="entry name" value="Classic Zinc Finger"/>
    <property type="match status" value="1"/>
</dbReference>
<dbReference type="PROSITE" id="PS50071">
    <property type="entry name" value="HOMEOBOX_2"/>
    <property type="match status" value="1"/>
</dbReference>
<dbReference type="PANTHER" id="PTHR11850">
    <property type="entry name" value="HOMEOBOX PROTEIN TRANSCRIPTION FACTORS"/>
    <property type="match status" value="1"/>
</dbReference>
<feature type="compositionally biased region" description="Basic residues" evidence="6">
    <location>
        <begin position="392"/>
        <end position="402"/>
    </location>
</feature>
<dbReference type="EMBL" id="JACBAF010002262">
    <property type="protein sequence ID" value="KAF7160348.1"/>
    <property type="molecule type" value="Genomic_DNA"/>
</dbReference>
<dbReference type="Pfam" id="PF05920">
    <property type="entry name" value="Homeobox_KN"/>
    <property type="match status" value="1"/>
</dbReference>
<dbReference type="AlphaFoldDB" id="A0A8H6UMJ4"/>
<dbReference type="GO" id="GO:0003677">
    <property type="term" value="F:DNA binding"/>
    <property type="evidence" value="ECO:0007669"/>
    <property type="project" value="UniProtKB-UniRule"/>
</dbReference>
<accession>A0A8H6UMJ4</accession>
<dbReference type="InterPro" id="IPR001356">
    <property type="entry name" value="HD"/>
</dbReference>
<organism evidence="9 10">
    <name type="scientific">Aspergillus hiratsukae</name>
    <dbReference type="NCBI Taxonomy" id="1194566"/>
    <lineage>
        <taxon>Eukaryota</taxon>
        <taxon>Fungi</taxon>
        <taxon>Dikarya</taxon>
        <taxon>Ascomycota</taxon>
        <taxon>Pezizomycotina</taxon>
        <taxon>Eurotiomycetes</taxon>
        <taxon>Eurotiomycetidae</taxon>
        <taxon>Eurotiales</taxon>
        <taxon>Aspergillaceae</taxon>
        <taxon>Aspergillus</taxon>
        <taxon>Aspergillus subgen. Fumigati</taxon>
    </lineage>
</organism>
<evidence type="ECO:0000259" key="8">
    <source>
        <dbReference type="PROSITE" id="PS50157"/>
    </source>
</evidence>
<evidence type="ECO:0000256" key="1">
    <source>
        <dbReference type="ARBA" id="ARBA00023125"/>
    </source>
</evidence>
<gene>
    <name evidence="9" type="ORF">CNMCM6106_007789</name>
</gene>
<comment type="caution">
    <text evidence="9">The sequence shown here is derived from an EMBL/GenBank/DDBJ whole genome shotgun (WGS) entry which is preliminary data.</text>
</comment>
<evidence type="ECO:0000256" key="5">
    <source>
        <dbReference type="PROSITE-ProRule" id="PRU00108"/>
    </source>
</evidence>
<feature type="region of interest" description="Disordered" evidence="6">
    <location>
        <begin position="63"/>
        <end position="82"/>
    </location>
</feature>
<dbReference type="CDD" id="cd00086">
    <property type="entry name" value="homeodomain"/>
    <property type="match status" value="1"/>
</dbReference>
<dbReference type="SMART" id="SM00355">
    <property type="entry name" value="ZnF_C2H2"/>
    <property type="match status" value="2"/>
</dbReference>
<reference evidence="9" key="1">
    <citation type="submission" date="2020-06" db="EMBL/GenBank/DDBJ databases">
        <title>Draft genome sequences of strains closely related to Aspergillus parafelis and Aspergillus hiratsukae.</title>
        <authorList>
            <person name="Dos Santos R.A.C."/>
            <person name="Rivero-Menendez O."/>
            <person name="Steenwyk J.L."/>
            <person name="Mead M.E."/>
            <person name="Goldman G.H."/>
            <person name="Alastruey-Izquierdo A."/>
            <person name="Rokas A."/>
        </authorList>
    </citation>
    <scope>NUCLEOTIDE SEQUENCE</scope>
    <source>
        <strain evidence="9">CNM-CM6106</strain>
    </source>
</reference>
<dbReference type="InterPro" id="IPR009057">
    <property type="entry name" value="Homeodomain-like_sf"/>
</dbReference>
<dbReference type="GO" id="GO:0005634">
    <property type="term" value="C:nucleus"/>
    <property type="evidence" value="ECO:0007669"/>
    <property type="project" value="UniProtKB-SubCell"/>
</dbReference>
<evidence type="ECO:0008006" key="11">
    <source>
        <dbReference type="Google" id="ProtNLM"/>
    </source>
</evidence>
<evidence type="ECO:0000256" key="6">
    <source>
        <dbReference type="SAM" id="MobiDB-lite"/>
    </source>
</evidence>
<keyword evidence="3 5" id="KW-0539">Nucleus</keyword>
<keyword evidence="1 5" id="KW-0238">DNA-binding</keyword>
<comment type="subcellular location">
    <subcellularLocation>
        <location evidence="5">Nucleus</location>
    </subcellularLocation>
</comment>
<dbReference type="InterPro" id="IPR013087">
    <property type="entry name" value="Znf_C2H2_type"/>
</dbReference>
<evidence type="ECO:0000313" key="9">
    <source>
        <dbReference type="EMBL" id="KAF7160348.1"/>
    </source>
</evidence>
<dbReference type="SUPFAM" id="SSF46689">
    <property type="entry name" value="Homeodomain-like"/>
    <property type="match status" value="1"/>
</dbReference>
<keyword evidence="4" id="KW-0863">Zinc-finger</keyword>
<name>A0A8H6UMJ4_9EURO</name>
<evidence type="ECO:0000256" key="2">
    <source>
        <dbReference type="ARBA" id="ARBA00023155"/>
    </source>
</evidence>
<dbReference type="PROSITE" id="PS00028">
    <property type="entry name" value="ZINC_FINGER_C2H2_1"/>
    <property type="match status" value="1"/>
</dbReference>